<accession>X0X9W2</accession>
<protein>
    <recommendedName>
        <fullName evidence="1">FAD/NAD(P)-binding domain-containing protein</fullName>
    </recommendedName>
</protein>
<evidence type="ECO:0000313" key="2">
    <source>
        <dbReference type="EMBL" id="GAG21746.1"/>
    </source>
</evidence>
<dbReference type="PRINTS" id="PR00368">
    <property type="entry name" value="FADPNR"/>
</dbReference>
<dbReference type="GO" id="GO:0016491">
    <property type="term" value="F:oxidoreductase activity"/>
    <property type="evidence" value="ECO:0007669"/>
    <property type="project" value="InterPro"/>
</dbReference>
<dbReference type="PANTHER" id="PTHR42783">
    <property type="entry name" value="GLUTAMATE SYNTHASE [NADPH] SMALL CHAIN"/>
    <property type="match status" value="1"/>
</dbReference>
<reference evidence="2" key="1">
    <citation type="journal article" date="2014" name="Front. Microbiol.">
        <title>High frequency of phylogenetically diverse reductive dehalogenase-homologous genes in deep subseafloor sedimentary metagenomes.</title>
        <authorList>
            <person name="Kawai M."/>
            <person name="Futagami T."/>
            <person name="Toyoda A."/>
            <person name="Takaki Y."/>
            <person name="Nishi S."/>
            <person name="Hori S."/>
            <person name="Arai W."/>
            <person name="Tsubouchi T."/>
            <person name="Morono Y."/>
            <person name="Uchiyama I."/>
            <person name="Ito T."/>
            <person name="Fujiyama A."/>
            <person name="Inagaki F."/>
            <person name="Takami H."/>
        </authorList>
    </citation>
    <scope>NUCLEOTIDE SEQUENCE</scope>
    <source>
        <strain evidence="2">Expedition CK06-06</strain>
    </source>
</reference>
<dbReference type="PRINTS" id="PR00469">
    <property type="entry name" value="PNDRDTASEII"/>
</dbReference>
<feature type="domain" description="FAD/NAD(P)-binding" evidence="1">
    <location>
        <begin position="45"/>
        <end position="256"/>
    </location>
</feature>
<gene>
    <name evidence="2" type="ORF">S01H1_55002</name>
</gene>
<dbReference type="EMBL" id="BARS01035720">
    <property type="protein sequence ID" value="GAG21746.1"/>
    <property type="molecule type" value="Genomic_DNA"/>
</dbReference>
<dbReference type="PANTHER" id="PTHR42783:SF3">
    <property type="entry name" value="GLUTAMATE SYNTHASE [NADPH] SMALL CHAIN-RELATED"/>
    <property type="match status" value="1"/>
</dbReference>
<dbReference type="Pfam" id="PF07992">
    <property type="entry name" value="Pyr_redox_2"/>
    <property type="match status" value="1"/>
</dbReference>
<feature type="non-terminal residue" evidence="2">
    <location>
        <position position="258"/>
    </location>
</feature>
<feature type="non-terminal residue" evidence="2">
    <location>
        <position position="1"/>
    </location>
</feature>
<evidence type="ECO:0000259" key="1">
    <source>
        <dbReference type="Pfam" id="PF07992"/>
    </source>
</evidence>
<comment type="caution">
    <text evidence="2">The sequence shown here is derived from an EMBL/GenBank/DDBJ whole genome shotgun (WGS) entry which is preliminary data.</text>
</comment>
<dbReference type="Gene3D" id="3.50.50.60">
    <property type="entry name" value="FAD/NAD(P)-binding domain"/>
    <property type="match status" value="2"/>
</dbReference>
<dbReference type="InterPro" id="IPR036188">
    <property type="entry name" value="FAD/NAD-bd_sf"/>
</dbReference>
<dbReference type="InterPro" id="IPR023753">
    <property type="entry name" value="FAD/NAD-binding_dom"/>
</dbReference>
<dbReference type="AlphaFoldDB" id="X0X9W2"/>
<sequence length="258" mass="28072">PGGMMRFGIPDYRLPREVVNKEIKQILELGVELQTEKKLGRDFSLSQLEADGYEAVFLAVGAQLSKKIDLEGTNLDDVFWGLDFLCAVNEGKEIALKDKVSVVGGGSVAIDVALSALRLGAKDVTLACLECREEMPANPWEIEDAIQEGVKIMPSWGPQRILQDHGKITGIELVRCTSVFDSQGNFCPSFATIRETVATDQVILAIGQAPDFSFVDDKELLRVEKGLMAIDEETQQTDMPRVFAGGDVAQAPGTVIDA</sequence>
<dbReference type="SUPFAM" id="SSF51971">
    <property type="entry name" value="Nucleotide-binding domain"/>
    <property type="match status" value="2"/>
</dbReference>
<proteinExistence type="predicted"/>
<name>X0X9W2_9ZZZZ</name>
<organism evidence="2">
    <name type="scientific">marine sediment metagenome</name>
    <dbReference type="NCBI Taxonomy" id="412755"/>
    <lineage>
        <taxon>unclassified sequences</taxon>
        <taxon>metagenomes</taxon>
        <taxon>ecological metagenomes</taxon>
    </lineage>
</organism>